<dbReference type="PATRIC" id="fig|1184267.3.peg.1996"/>
<dbReference type="KEGG" id="bex:A11Q_1971"/>
<reference evidence="2 3" key="1">
    <citation type="journal article" date="2013" name="ISME J.">
        <title>By their genes ye shall know them: genomic signatures of predatory bacteria.</title>
        <authorList>
            <person name="Pasternak Z."/>
            <person name="Pietrokovski S."/>
            <person name="Rotem O."/>
            <person name="Gophna U."/>
            <person name="Lurie-Weinberger M.N."/>
            <person name="Jurkevitch E."/>
        </authorList>
    </citation>
    <scope>NUCLEOTIDE SEQUENCE [LARGE SCALE GENOMIC DNA]</scope>
    <source>
        <strain evidence="2 3">JSS</strain>
    </source>
</reference>
<evidence type="ECO:0000313" key="2">
    <source>
        <dbReference type="EMBL" id="AGH96187.1"/>
    </source>
</evidence>
<proteinExistence type="predicted"/>
<dbReference type="OrthoDB" id="5287582at2"/>
<sequence length="579" mass="66792">MYLEKNSEKKWLIKSESKILGPYTFDQVTDLIRKKQLSLIDEIRDPETRWLYVRENPEFKGIVEEMRKEIDARQESTKTYQSVSKTIDESLLVPEKEENKFTDISFDNKDYSNTQDIDIVKEILNNAAEYQPVRSEKTRVYGVKTDAAVQKKVSVFSGKVIGLTIVAVVLVLGGFFGYGFIQKRNLQKQEEELAINVRKLKYQGLYQKAAEAFARLPVAVQRRILPDLLEMYPLLSKMNLVTREDISYLQEQSLSHTQRASMELVNFLRAFDEKNYSLAQEALVKSTSSDATSLVTRENQALLYLVSGRFTEAYNQFKNLFNQEKSGRYLVGMTQSYHAMAPIDRAQFSAELVSLLEKYTTVYYDYKKELLLSQIVLAHEAANDVLFKVSVRQFLNTPCQLAAQFIKPPLVPQNSYLWKDLQVAREEAKKLLTGDELILFQLHDYLEVSQKSAATEFVANNVAKISNPQNRDQLNLLLFDSQERSKEAVTLEKSSNLDLNSELNHLLIGQNKLKVNADSDISQQIQLLDSRQQIFYRDWLKLDKLIRQNSQADIRAFLKDHFITIQNFNPVFEAKSLVN</sequence>
<gene>
    <name evidence="2" type="ORF">A11Q_1971</name>
</gene>
<dbReference type="RefSeq" id="WP_015470677.1">
    <property type="nucleotide sequence ID" value="NC_020813.1"/>
</dbReference>
<keyword evidence="1" id="KW-0812">Transmembrane</keyword>
<protein>
    <submittedName>
        <fullName evidence="2">Uncharacterized protein</fullName>
    </submittedName>
</protein>
<keyword evidence="3" id="KW-1185">Reference proteome</keyword>
<organism evidence="2 3">
    <name type="scientific">Pseudobdellovibrio exovorus JSS</name>
    <dbReference type="NCBI Taxonomy" id="1184267"/>
    <lineage>
        <taxon>Bacteria</taxon>
        <taxon>Pseudomonadati</taxon>
        <taxon>Bdellovibrionota</taxon>
        <taxon>Bdellovibrionia</taxon>
        <taxon>Bdellovibrionales</taxon>
        <taxon>Pseudobdellovibrionaceae</taxon>
        <taxon>Pseudobdellovibrio</taxon>
    </lineage>
</organism>
<dbReference type="HOGENOM" id="CLU_458340_0_0_7"/>
<evidence type="ECO:0000313" key="3">
    <source>
        <dbReference type="Proteomes" id="UP000012040"/>
    </source>
</evidence>
<feature type="transmembrane region" description="Helical" evidence="1">
    <location>
        <begin position="160"/>
        <end position="181"/>
    </location>
</feature>
<keyword evidence="1" id="KW-0472">Membrane</keyword>
<dbReference type="AlphaFoldDB" id="M4V9W0"/>
<evidence type="ECO:0000256" key="1">
    <source>
        <dbReference type="SAM" id="Phobius"/>
    </source>
</evidence>
<dbReference type="EMBL" id="CP003537">
    <property type="protein sequence ID" value="AGH96187.1"/>
    <property type="molecule type" value="Genomic_DNA"/>
</dbReference>
<name>M4V9W0_9BACT</name>
<keyword evidence="1" id="KW-1133">Transmembrane helix</keyword>
<dbReference type="Proteomes" id="UP000012040">
    <property type="component" value="Chromosome"/>
</dbReference>
<dbReference type="STRING" id="1184267.A11Q_1971"/>
<dbReference type="eggNOG" id="COG0457">
    <property type="taxonomic scope" value="Bacteria"/>
</dbReference>
<accession>M4V9W0</accession>